<proteinExistence type="predicted"/>
<reference evidence="2" key="1">
    <citation type="journal article" date="2023" name="Mol. Phylogenet. Evol.">
        <title>Genome-scale phylogeny and comparative genomics of the fungal order Sordariales.</title>
        <authorList>
            <person name="Hensen N."/>
            <person name="Bonometti L."/>
            <person name="Westerberg I."/>
            <person name="Brannstrom I.O."/>
            <person name="Guillou S."/>
            <person name="Cros-Aarteil S."/>
            <person name="Calhoun S."/>
            <person name="Haridas S."/>
            <person name="Kuo A."/>
            <person name="Mondo S."/>
            <person name="Pangilinan J."/>
            <person name="Riley R."/>
            <person name="LaButti K."/>
            <person name="Andreopoulos B."/>
            <person name="Lipzen A."/>
            <person name="Chen C."/>
            <person name="Yan M."/>
            <person name="Daum C."/>
            <person name="Ng V."/>
            <person name="Clum A."/>
            <person name="Steindorff A."/>
            <person name="Ohm R.A."/>
            <person name="Martin F."/>
            <person name="Silar P."/>
            <person name="Natvig D.O."/>
            <person name="Lalanne C."/>
            <person name="Gautier V."/>
            <person name="Ament-Velasquez S.L."/>
            <person name="Kruys A."/>
            <person name="Hutchinson M.I."/>
            <person name="Powell A.J."/>
            <person name="Barry K."/>
            <person name="Miller A.N."/>
            <person name="Grigoriev I.V."/>
            <person name="Debuchy R."/>
            <person name="Gladieux P."/>
            <person name="Hiltunen Thoren M."/>
            <person name="Johannesson H."/>
        </authorList>
    </citation>
    <scope>NUCLEOTIDE SEQUENCE</scope>
    <source>
        <strain evidence="2">SMH4131-1</strain>
    </source>
</reference>
<evidence type="ECO:0000259" key="1">
    <source>
        <dbReference type="Pfam" id="PF01738"/>
    </source>
</evidence>
<dbReference type="InterPro" id="IPR029058">
    <property type="entry name" value="AB_hydrolase_fold"/>
</dbReference>
<dbReference type="Pfam" id="PF01738">
    <property type="entry name" value="DLH"/>
    <property type="match status" value="1"/>
</dbReference>
<dbReference type="SUPFAM" id="SSF53474">
    <property type="entry name" value="alpha/beta-Hydrolases"/>
    <property type="match status" value="1"/>
</dbReference>
<dbReference type="Proteomes" id="UP001286456">
    <property type="component" value="Unassembled WGS sequence"/>
</dbReference>
<keyword evidence="3" id="KW-1185">Reference proteome</keyword>
<dbReference type="PANTHER" id="PTHR17630:SF44">
    <property type="entry name" value="PROTEIN AIM2"/>
    <property type="match status" value="1"/>
</dbReference>
<evidence type="ECO:0000313" key="3">
    <source>
        <dbReference type="Proteomes" id="UP001286456"/>
    </source>
</evidence>
<dbReference type="Gene3D" id="3.40.50.1820">
    <property type="entry name" value="alpha/beta hydrolase"/>
    <property type="match status" value="1"/>
</dbReference>
<reference evidence="2" key="2">
    <citation type="submission" date="2023-06" db="EMBL/GenBank/DDBJ databases">
        <authorList>
            <consortium name="Lawrence Berkeley National Laboratory"/>
            <person name="Haridas S."/>
            <person name="Hensen N."/>
            <person name="Bonometti L."/>
            <person name="Westerberg I."/>
            <person name="Brannstrom I.O."/>
            <person name="Guillou S."/>
            <person name="Cros-Aarteil S."/>
            <person name="Calhoun S."/>
            <person name="Kuo A."/>
            <person name="Mondo S."/>
            <person name="Pangilinan J."/>
            <person name="Riley R."/>
            <person name="Labutti K."/>
            <person name="Andreopoulos B."/>
            <person name="Lipzen A."/>
            <person name="Chen C."/>
            <person name="Yanf M."/>
            <person name="Daum C."/>
            <person name="Ng V."/>
            <person name="Clum A."/>
            <person name="Steindorff A."/>
            <person name="Ohm R."/>
            <person name="Martin F."/>
            <person name="Silar P."/>
            <person name="Natvig D."/>
            <person name="Lalanne C."/>
            <person name="Gautier V."/>
            <person name="Ament-Velasquez S.L."/>
            <person name="Kruys A."/>
            <person name="Hutchinson M.I."/>
            <person name="Powell A.J."/>
            <person name="Barry K."/>
            <person name="Miller A.N."/>
            <person name="Grigoriev I.V."/>
            <person name="Debuchy R."/>
            <person name="Gladieux P."/>
            <person name="Thoren M.H."/>
            <person name="Johannesson H."/>
        </authorList>
    </citation>
    <scope>NUCLEOTIDE SEQUENCE</scope>
    <source>
        <strain evidence="2">SMH4131-1</strain>
    </source>
</reference>
<feature type="domain" description="Dienelactone hydrolase" evidence="1">
    <location>
        <begin position="32"/>
        <end position="250"/>
    </location>
</feature>
<dbReference type="EMBL" id="JAUEPO010000005">
    <property type="protein sequence ID" value="KAK3321517.1"/>
    <property type="molecule type" value="Genomic_DNA"/>
</dbReference>
<evidence type="ECO:0000313" key="2">
    <source>
        <dbReference type="EMBL" id="KAK3321517.1"/>
    </source>
</evidence>
<accession>A0AAE0IAF1</accession>
<keyword evidence="2" id="KW-0378">Hydrolase</keyword>
<dbReference type="InterPro" id="IPR002925">
    <property type="entry name" value="Dienelactn_hydro"/>
</dbReference>
<name>A0AAE0IAF1_9PEZI</name>
<dbReference type="PANTHER" id="PTHR17630">
    <property type="entry name" value="DIENELACTONE HYDROLASE"/>
    <property type="match status" value="1"/>
</dbReference>
<dbReference type="GO" id="GO:0016787">
    <property type="term" value="F:hydrolase activity"/>
    <property type="evidence" value="ECO:0007669"/>
    <property type="project" value="UniProtKB-KW"/>
</dbReference>
<comment type="caution">
    <text evidence="2">The sequence shown here is derived from an EMBL/GenBank/DDBJ whole genome shotgun (WGS) entry which is preliminary data.</text>
</comment>
<sequence length="251" mass="27015">MASNPPAQCCAVGIKDSGKPSGTYETIGGYPAYVVKSATTNGKAVLLLPDVLGHEFPNAQLIADSFAENGYTTIIPDLFHGDPVKFPSPPGFDFMSWITKGTDNKGSHLPERVDPVVEAVIKTIRSELGITRLAAAGYCFGAKYVVRFLKPGQIDVGYLAHPSFVQPEELKAIKGPLSIAAAETDDIFPAPKRHESEVILASHGDKVPYQINLYSGTAHGFSVRGDTSVPQIAYAKKAAFIQAVQWFQEHL</sequence>
<dbReference type="AlphaFoldDB" id="A0AAE0IAF1"/>
<organism evidence="2 3">
    <name type="scientific">Cercophora scortea</name>
    <dbReference type="NCBI Taxonomy" id="314031"/>
    <lineage>
        <taxon>Eukaryota</taxon>
        <taxon>Fungi</taxon>
        <taxon>Dikarya</taxon>
        <taxon>Ascomycota</taxon>
        <taxon>Pezizomycotina</taxon>
        <taxon>Sordariomycetes</taxon>
        <taxon>Sordariomycetidae</taxon>
        <taxon>Sordariales</taxon>
        <taxon>Lasiosphaeriaceae</taxon>
        <taxon>Cercophora</taxon>
    </lineage>
</organism>
<gene>
    <name evidence="2" type="ORF">B0T19DRAFT_268115</name>
</gene>
<protein>
    <submittedName>
        <fullName evidence="2">Dienelactone hydrolase</fullName>
    </submittedName>
</protein>